<dbReference type="Gene3D" id="3.40.30.10">
    <property type="entry name" value="Glutaredoxin"/>
    <property type="match status" value="1"/>
</dbReference>
<proteinExistence type="inferred from homology"/>
<dbReference type="Proteomes" id="UP000423525">
    <property type="component" value="Chromosome"/>
</dbReference>
<keyword evidence="7" id="KW-1185">Reference proteome</keyword>
<evidence type="ECO:0000313" key="5">
    <source>
        <dbReference type="EMBL" id="VZH84937.1"/>
    </source>
</evidence>
<dbReference type="EMBL" id="JARUHM010000009">
    <property type="protein sequence ID" value="MDT9410761.1"/>
    <property type="molecule type" value="Genomic_DNA"/>
</dbReference>
<dbReference type="CDD" id="cd03034">
    <property type="entry name" value="ArsC_ArsC"/>
    <property type="match status" value="1"/>
</dbReference>
<dbReference type="PANTHER" id="PTHR30041:SF4">
    <property type="entry name" value="ARSENATE REDUCTASE"/>
    <property type="match status" value="1"/>
</dbReference>
<name>A0A6I8MFC9_9CORY</name>
<dbReference type="EC" id="1.20.4.1" evidence="5"/>
<evidence type="ECO:0000313" key="6">
    <source>
        <dbReference type="Proteomes" id="UP000423525"/>
    </source>
</evidence>
<dbReference type="Proteomes" id="UP001265983">
    <property type="component" value="Unassembled WGS sequence"/>
</dbReference>
<accession>A0A6I8MFC9</accession>
<dbReference type="RefSeq" id="WP_155872283.1">
    <property type="nucleotide sequence ID" value="NZ_CP168248.1"/>
</dbReference>
<gene>
    <name evidence="4" type="primary">arsC</name>
    <name evidence="5" type="ORF">FRC0190_00926</name>
    <name evidence="4" type="ORF">P8T80_05090</name>
</gene>
<evidence type="ECO:0000256" key="3">
    <source>
        <dbReference type="PROSITE-ProRule" id="PRU01282"/>
    </source>
</evidence>
<dbReference type="AlphaFoldDB" id="A0A6I8MFC9"/>
<evidence type="ECO:0000313" key="7">
    <source>
        <dbReference type="Proteomes" id="UP001265983"/>
    </source>
</evidence>
<dbReference type="NCBIfam" id="TIGR00014">
    <property type="entry name" value="arsC"/>
    <property type="match status" value="1"/>
</dbReference>
<sequence>MITVYHNPRCSTSRKALQYIEEHSDDEVTIIRYLDTPPSEQELRTLLADAHLSAHDAIRTKEAEYKDLGLSSTTPESELIKAMVTHPRLIQRPIVATCKGTRIARPTEILKEIL</sequence>
<evidence type="ECO:0000256" key="2">
    <source>
        <dbReference type="ARBA" id="ARBA00023002"/>
    </source>
</evidence>
<dbReference type="PANTHER" id="PTHR30041">
    <property type="entry name" value="ARSENATE REDUCTASE"/>
    <property type="match status" value="1"/>
</dbReference>
<evidence type="ECO:0000256" key="1">
    <source>
        <dbReference type="ARBA" id="ARBA00007198"/>
    </source>
</evidence>
<organism evidence="5 6">
    <name type="scientific">Corynebacterium rouxii</name>
    <dbReference type="NCBI Taxonomy" id="2719119"/>
    <lineage>
        <taxon>Bacteria</taxon>
        <taxon>Bacillati</taxon>
        <taxon>Actinomycetota</taxon>
        <taxon>Actinomycetes</taxon>
        <taxon>Mycobacteriales</taxon>
        <taxon>Corynebacteriaceae</taxon>
        <taxon>Corynebacterium</taxon>
    </lineage>
</organism>
<dbReference type="SUPFAM" id="SSF52833">
    <property type="entry name" value="Thioredoxin-like"/>
    <property type="match status" value="1"/>
</dbReference>
<dbReference type="Pfam" id="PF03960">
    <property type="entry name" value="ArsC"/>
    <property type="match status" value="1"/>
</dbReference>
<keyword evidence="2 5" id="KW-0560">Oxidoreductase</keyword>
<dbReference type="PROSITE" id="PS51353">
    <property type="entry name" value="ARSC"/>
    <property type="match status" value="1"/>
</dbReference>
<dbReference type="InterPro" id="IPR006660">
    <property type="entry name" value="Arsenate_reductase-like"/>
</dbReference>
<dbReference type="GO" id="GO:0008794">
    <property type="term" value="F:arsenate reductase (glutaredoxin) activity"/>
    <property type="evidence" value="ECO:0007669"/>
    <property type="project" value="UniProtKB-EC"/>
</dbReference>
<dbReference type="InterPro" id="IPR006659">
    <property type="entry name" value="Arsenate_reductase"/>
</dbReference>
<dbReference type="EMBL" id="LR738855">
    <property type="protein sequence ID" value="VZH84937.1"/>
    <property type="molecule type" value="Genomic_DNA"/>
</dbReference>
<evidence type="ECO:0000313" key="4">
    <source>
        <dbReference type="EMBL" id="MDT9410761.1"/>
    </source>
</evidence>
<dbReference type="InterPro" id="IPR036249">
    <property type="entry name" value="Thioredoxin-like_sf"/>
</dbReference>
<reference evidence="4 7" key="2">
    <citation type="submission" date="2023-03" db="EMBL/GenBank/DDBJ databases">
        <title>Whole genome sequence of the first Corynebacterium rouxii strains isolated in Brazil: a recent member of Corynebacterium diphtheriae complex.</title>
        <authorList>
            <person name="Vieira V."/>
            <person name="Ramos J.N."/>
            <person name="Araujo M.R.B."/>
            <person name="Baio P.V."/>
            <person name="Sant'Anna L.O."/>
            <person name="Veras J.F.C."/>
            <person name="Vieira E.M.D."/>
            <person name="Sousa M.A.B."/>
            <person name="Camargo C.H."/>
            <person name="Sacchi C.T."/>
            <person name="Campos K.R."/>
            <person name="Santos M.B.N."/>
            <person name="Bokermann S."/>
            <person name="Alvim L.B."/>
            <person name="Santos L.S."/>
            <person name="Mattos-Guaraldi A.L."/>
        </authorList>
    </citation>
    <scope>NUCLEOTIDE SEQUENCE [LARGE SCALE GENOMIC DNA]</scope>
    <source>
        <strain evidence="4 7">70862</strain>
    </source>
</reference>
<protein>
    <submittedName>
        <fullName evidence="5">Arsenate reductase (Glutaredoxin)</fullName>
        <ecNumber evidence="5">1.20.4.1</ecNumber>
    </submittedName>
</protein>
<comment type="similarity">
    <text evidence="1 3">Belongs to the ArsC family.</text>
</comment>
<reference evidence="5 6" key="1">
    <citation type="submission" date="2019-11" db="EMBL/GenBank/DDBJ databases">
        <authorList>
            <person name="Brisse S."/>
        </authorList>
    </citation>
    <scope>NUCLEOTIDE SEQUENCE [LARGE SCALE GENOMIC DNA]</scope>
    <source>
        <strain evidence="5">FRC0190</strain>
    </source>
</reference>
<dbReference type="KEGG" id="crf:FRC0190_00926"/>